<dbReference type="EMBL" id="BJWG01000002">
    <property type="protein sequence ID" value="GEL93996.1"/>
    <property type="molecule type" value="Genomic_DNA"/>
</dbReference>
<dbReference type="AlphaFoldDB" id="A0A511J7L6"/>
<dbReference type="Proteomes" id="UP000321720">
    <property type="component" value="Unassembled WGS sequence"/>
</dbReference>
<proteinExistence type="predicted"/>
<protein>
    <submittedName>
        <fullName evidence="2">Uncharacterized protein</fullName>
    </submittedName>
</protein>
<accession>A0A511J7L6</accession>
<name>A0A511J7L6_9CELL</name>
<feature type="compositionally biased region" description="Gly residues" evidence="1">
    <location>
        <begin position="81"/>
        <end position="93"/>
    </location>
</feature>
<evidence type="ECO:0000313" key="2">
    <source>
        <dbReference type="EMBL" id="GEL93996.1"/>
    </source>
</evidence>
<gene>
    <name evidence="2" type="ORF">CCO02nite_06540</name>
</gene>
<feature type="compositionally biased region" description="Pro residues" evidence="1">
    <location>
        <begin position="22"/>
        <end position="32"/>
    </location>
</feature>
<keyword evidence="3" id="KW-1185">Reference proteome</keyword>
<evidence type="ECO:0000256" key="1">
    <source>
        <dbReference type="SAM" id="MobiDB-lite"/>
    </source>
</evidence>
<sequence length="93" mass="9782">MFCRVTLEKVATARAYVAGPAPRTPEVPPPDRPATHNPPTHVPPTRDCTSMQAWMQLPAGAPAGCCIHPCRQGRGRDRGGTGRAAGAGRLGWG</sequence>
<reference evidence="2 3" key="1">
    <citation type="submission" date="2019-07" db="EMBL/GenBank/DDBJ databases">
        <title>Whole genome shotgun sequence of Cellulomonas composti NBRC 100758.</title>
        <authorList>
            <person name="Hosoyama A."/>
            <person name="Uohara A."/>
            <person name="Ohji S."/>
            <person name="Ichikawa N."/>
        </authorList>
    </citation>
    <scope>NUCLEOTIDE SEQUENCE [LARGE SCALE GENOMIC DNA]</scope>
    <source>
        <strain evidence="2 3">NBRC 100758</strain>
    </source>
</reference>
<organism evidence="2 3">
    <name type="scientific">Cellulomonas composti</name>
    <dbReference type="NCBI Taxonomy" id="266130"/>
    <lineage>
        <taxon>Bacteria</taxon>
        <taxon>Bacillati</taxon>
        <taxon>Actinomycetota</taxon>
        <taxon>Actinomycetes</taxon>
        <taxon>Micrococcales</taxon>
        <taxon>Cellulomonadaceae</taxon>
        <taxon>Cellulomonas</taxon>
    </lineage>
</organism>
<comment type="caution">
    <text evidence="2">The sequence shown here is derived from an EMBL/GenBank/DDBJ whole genome shotgun (WGS) entry which is preliminary data.</text>
</comment>
<evidence type="ECO:0000313" key="3">
    <source>
        <dbReference type="Proteomes" id="UP000321720"/>
    </source>
</evidence>
<feature type="region of interest" description="Disordered" evidence="1">
    <location>
        <begin position="72"/>
        <end position="93"/>
    </location>
</feature>
<feature type="region of interest" description="Disordered" evidence="1">
    <location>
        <begin position="18"/>
        <end position="45"/>
    </location>
</feature>